<dbReference type="SUPFAM" id="SSF48452">
    <property type="entry name" value="TPR-like"/>
    <property type="match status" value="1"/>
</dbReference>
<dbReference type="Proteomes" id="UP000635565">
    <property type="component" value="Unassembled WGS sequence"/>
</dbReference>
<proteinExistence type="predicted"/>
<gene>
    <name evidence="1" type="ORF">KSZ_06120</name>
</gene>
<keyword evidence="2" id="KW-1185">Reference proteome</keyword>
<evidence type="ECO:0008006" key="3">
    <source>
        <dbReference type="Google" id="ProtNLM"/>
    </source>
</evidence>
<organism evidence="1 2">
    <name type="scientific">Dictyobacter formicarum</name>
    <dbReference type="NCBI Taxonomy" id="2778368"/>
    <lineage>
        <taxon>Bacteria</taxon>
        <taxon>Bacillati</taxon>
        <taxon>Chloroflexota</taxon>
        <taxon>Ktedonobacteria</taxon>
        <taxon>Ktedonobacterales</taxon>
        <taxon>Dictyobacteraceae</taxon>
        <taxon>Dictyobacter</taxon>
    </lineage>
</organism>
<dbReference type="RefSeq" id="WP_201360275.1">
    <property type="nucleotide sequence ID" value="NZ_BNJJ01000002.1"/>
</dbReference>
<evidence type="ECO:0000313" key="1">
    <source>
        <dbReference type="EMBL" id="GHO82606.1"/>
    </source>
</evidence>
<accession>A0ABQ3VBL6</accession>
<dbReference type="InterPro" id="IPR011990">
    <property type="entry name" value="TPR-like_helical_dom_sf"/>
</dbReference>
<reference evidence="1 2" key="1">
    <citation type="journal article" date="2021" name="Int. J. Syst. Evol. Microbiol.">
        <title>Reticulibacter mediterranei gen. nov., sp. nov., within the new family Reticulibacteraceae fam. nov., and Ktedonospora formicarum gen. nov., sp. nov., Ktedonobacter robiniae sp. nov., Dictyobacter formicarum sp. nov. and Dictyobacter arantiisoli sp. nov., belonging to the class Ktedonobacteria.</title>
        <authorList>
            <person name="Yabe S."/>
            <person name="Zheng Y."/>
            <person name="Wang C.M."/>
            <person name="Sakai Y."/>
            <person name="Abe K."/>
            <person name="Yokota A."/>
            <person name="Donadio S."/>
            <person name="Cavaletti L."/>
            <person name="Monciardini P."/>
        </authorList>
    </citation>
    <scope>NUCLEOTIDE SEQUENCE [LARGE SCALE GENOMIC DNA]</scope>
    <source>
        <strain evidence="1 2">SOSP1-9</strain>
    </source>
</reference>
<evidence type="ECO:0000313" key="2">
    <source>
        <dbReference type="Proteomes" id="UP000635565"/>
    </source>
</evidence>
<comment type="caution">
    <text evidence="1">The sequence shown here is derived from an EMBL/GenBank/DDBJ whole genome shotgun (WGS) entry which is preliminary data.</text>
</comment>
<dbReference type="EMBL" id="BNJJ01000002">
    <property type="protein sequence ID" value="GHO82606.1"/>
    <property type="molecule type" value="Genomic_DNA"/>
</dbReference>
<name>A0ABQ3VBL6_9CHLR</name>
<dbReference type="Gene3D" id="1.25.40.10">
    <property type="entry name" value="Tetratricopeptide repeat domain"/>
    <property type="match status" value="1"/>
</dbReference>
<dbReference type="Pfam" id="PF13374">
    <property type="entry name" value="TPR_10"/>
    <property type="match status" value="1"/>
</dbReference>
<protein>
    <recommendedName>
        <fullName evidence="3">MalT-like TPR region domain-containing protein</fullName>
    </recommendedName>
</protein>
<sequence length="165" mass="18187">MRVPLDFALLNLGELARKRGELARATALLEEAFARTRALDITWSIANILTLRAILLARSRTMSVQKALPESLTVYQRPGNATYTAWCLEGIAAVACAQGNYQPATRLCATTTVLRVAVQTPLPSAEQDDIDQVVMTARAERDERTFTEEWKIGSTLTQDDAISYA</sequence>